<sequence>MDCPSSKLTRDDRDHKRRSCRDDRYRHRDSSDQHNRHRSRRLSCEEECGGSRDRESEHERTYDDKREKDRSSESQLTRDDRDHKRRSWRDDRHRHRDSSDQHNRHRSRHLSYEEECGGSRDRESGRERTYDDKREKGRSSESQMIRGLVPSKLQIVVVELFLMIIMSTHAHVPPPPPKLETHIVGDNYVAPVLGSPLKGHEPKPQRARGLAGHDNVAPLVGSLEKGPVLPSAPNPVTYIPGSGSPHPPPTLPASTTSQRAFVGHNDAPVLGSPLKDVPPAPKSQRAGYDNAIDQKGLAGHAVAPILQAQSRP</sequence>
<evidence type="ECO:0000256" key="1">
    <source>
        <dbReference type="SAM" id="MobiDB-lite"/>
    </source>
</evidence>
<proteinExistence type="predicted"/>
<dbReference type="AlphaFoldDB" id="A0A5N6QF75"/>
<feature type="region of interest" description="Disordered" evidence="1">
    <location>
        <begin position="269"/>
        <end position="293"/>
    </location>
</feature>
<feature type="region of interest" description="Disordered" evidence="1">
    <location>
        <begin position="1"/>
        <end position="142"/>
    </location>
</feature>
<evidence type="ECO:0000313" key="2">
    <source>
        <dbReference type="EMBL" id="KAE7997775.1"/>
    </source>
</evidence>
<organism evidence="2 3">
    <name type="scientific">Carpinus fangiana</name>
    <dbReference type="NCBI Taxonomy" id="176857"/>
    <lineage>
        <taxon>Eukaryota</taxon>
        <taxon>Viridiplantae</taxon>
        <taxon>Streptophyta</taxon>
        <taxon>Embryophyta</taxon>
        <taxon>Tracheophyta</taxon>
        <taxon>Spermatophyta</taxon>
        <taxon>Magnoliopsida</taxon>
        <taxon>eudicotyledons</taxon>
        <taxon>Gunneridae</taxon>
        <taxon>Pentapetalae</taxon>
        <taxon>rosids</taxon>
        <taxon>fabids</taxon>
        <taxon>Fagales</taxon>
        <taxon>Betulaceae</taxon>
        <taxon>Carpinus</taxon>
    </lineage>
</organism>
<name>A0A5N6QF75_9ROSI</name>
<gene>
    <name evidence="2" type="ORF">FH972_002379</name>
</gene>
<evidence type="ECO:0000313" key="3">
    <source>
        <dbReference type="Proteomes" id="UP000327013"/>
    </source>
</evidence>
<reference evidence="2 3" key="1">
    <citation type="submission" date="2019-06" db="EMBL/GenBank/DDBJ databases">
        <title>A chromosomal-level reference genome of Carpinus fangiana (Coryloideae, Betulaceae).</title>
        <authorList>
            <person name="Yang X."/>
            <person name="Wang Z."/>
            <person name="Zhang L."/>
            <person name="Hao G."/>
            <person name="Liu J."/>
            <person name="Yang Y."/>
        </authorList>
    </citation>
    <scope>NUCLEOTIDE SEQUENCE [LARGE SCALE GENOMIC DNA]</scope>
    <source>
        <strain evidence="2">Cfa_2016G</strain>
        <tissue evidence="2">Leaf</tissue>
    </source>
</reference>
<feature type="compositionally biased region" description="Basic and acidic residues" evidence="1">
    <location>
        <begin position="117"/>
        <end position="139"/>
    </location>
</feature>
<feature type="compositionally biased region" description="Basic and acidic residues" evidence="1">
    <location>
        <begin position="8"/>
        <end position="34"/>
    </location>
</feature>
<accession>A0A5N6QF75</accession>
<feature type="compositionally biased region" description="Basic residues" evidence="1">
    <location>
        <begin position="83"/>
        <end position="96"/>
    </location>
</feature>
<keyword evidence="3" id="KW-1185">Reference proteome</keyword>
<dbReference type="Proteomes" id="UP000327013">
    <property type="component" value="Chromosome 1"/>
</dbReference>
<dbReference type="EMBL" id="CM017321">
    <property type="protein sequence ID" value="KAE7997775.1"/>
    <property type="molecule type" value="Genomic_DNA"/>
</dbReference>
<protein>
    <submittedName>
        <fullName evidence="2">Uncharacterized protein</fullName>
    </submittedName>
</protein>
<feature type="compositionally biased region" description="Basic and acidic residues" evidence="1">
    <location>
        <begin position="49"/>
        <end position="82"/>
    </location>
</feature>